<name>A0A9X0CHQ6_9CNID</name>
<dbReference type="AlphaFoldDB" id="A0A9X0CHQ6"/>
<evidence type="ECO:0000313" key="7">
    <source>
        <dbReference type="EMBL" id="KAJ7350224.1"/>
    </source>
</evidence>
<dbReference type="GO" id="GO:0005694">
    <property type="term" value="C:chromosome"/>
    <property type="evidence" value="ECO:0007669"/>
    <property type="project" value="UniProtKB-SubCell"/>
</dbReference>
<feature type="compositionally biased region" description="Basic and acidic residues" evidence="6">
    <location>
        <begin position="18"/>
        <end position="28"/>
    </location>
</feature>
<sequence>MADEVRSPAKKRRKTDKKHLDQKEDIERQQQSAKGTEALSDSLGLTLVGPYDMLSGSFNDISESDITSYHLHWRYYYDPPEFLTVIKGDDKTGFHLGYYRDDPKSSPVFVASNQVKKTCEFTVLGENLFAAISKFLGDFMKTPGGKSKPKSLKTLQASLVSEAKELKYNLETSTPAIKARNKKVVCKTFNKAGIVVPVDVNDVGYRPLTVTDGELKKILKRITEGKNEQEKEPGSEDLQEIMTLVQFANDECDYGMGLELGVDLFCYGSERFSQCHFTADAAGVQASW</sequence>
<comment type="caution">
    <text evidence="7">The sequence shown here is derived from an EMBL/GenBank/DDBJ whole genome shotgun (WGS) entry which is preliminary data.</text>
</comment>
<dbReference type="GO" id="GO:0072572">
    <property type="term" value="F:poly-ADP-D-ribose binding"/>
    <property type="evidence" value="ECO:0007669"/>
    <property type="project" value="TreeGrafter"/>
</dbReference>
<dbReference type="PANTHER" id="PTHR13386">
    <property type="entry name" value="HISTONE PARYLATION FACTOR 1"/>
    <property type="match status" value="1"/>
</dbReference>
<evidence type="ECO:0000256" key="6">
    <source>
        <dbReference type="SAM" id="MobiDB-lite"/>
    </source>
</evidence>
<feature type="region of interest" description="Disordered" evidence="6">
    <location>
        <begin position="1"/>
        <end position="37"/>
    </location>
</feature>
<proteinExistence type="inferred from homology"/>
<dbReference type="Proteomes" id="UP001163046">
    <property type="component" value="Unassembled WGS sequence"/>
</dbReference>
<gene>
    <name evidence="7" type="primary">HPF1</name>
    <name evidence="7" type="ORF">OS493_037687</name>
</gene>
<comment type="subcellular location">
    <subcellularLocation>
        <location evidence="2">Chromosome</location>
    </subcellularLocation>
    <subcellularLocation>
        <location evidence="1">Nucleus</location>
    </subcellularLocation>
</comment>
<accession>A0A9X0CHQ6</accession>
<dbReference type="PANTHER" id="PTHR13386:SF1">
    <property type="entry name" value="HISTONE PARYLATION FACTOR 1"/>
    <property type="match status" value="1"/>
</dbReference>
<evidence type="ECO:0000256" key="5">
    <source>
        <dbReference type="ARBA" id="ARBA00023242"/>
    </source>
</evidence>
<feature type="compositionally biased region" description="Basic residues" evidence="6">
    <location>
        <begin position="8"/>
        <end position="17"/>
    </location>
</feature>
<dbReference type="GO" id="GO:0005634">
    <property type="term" value="C:nucleus"/>
    <property type="evidence" value="ECO:0007669"/>
    <property type="project" value="UniProtKB-SubCell"/>
</dbReference>
<keyword evidence="5" id="KW-0539">Nucleus</keyword>
<reference evidence="7" key="1">
    <citation type="submission" date="2023-01" db="EMBL/GenBank/DDBJ databases">
        <title>Genome assembly of the deep-sea coral Lophelia pertusa.</title>
        <authorList>
            <person name="Herrera S."/>
            <person name="Cordes E."/>
        </authorList>
    </citation>
    <scope>NUCLEOTIDE SEQUENCE</scope>
    <source>
        <strain evidence="7">USNM1676648</strain>
        <tissue evidence="7">Polyp</tissue>
    </source>
</reference>
<evidence type="ECO:0000313" key="8">
    <source>
        <dbReference type="Proteomes" id="UP001163046"/>
    </source>
</evidence>
<organism evidence="7 8">
    <name type="scientific">Desmophyllum pertusum</name>
    <dbReference type="NCBI Taxonomy" id="174260"/>
    <lineage>
        <taxon>Eukaryota</taxon>
        <taxon>Metazoa</taxon>
        <taxon>Cnidaria</taxon>
        <taxon>Anthozoa</taxon>
        <taxon>Hexacorallia</taxon>
        <taxon>Scleractinia</taxon>
        <taxon>Caryophylliina</taxon>
        <taxon>Caryophylliidae</taxon>
        <taxon>Desmophyllum</taxon>
    </lineage>
</organism>
<dbReference type="OrthoDB" id="416496at2759"/>
<evidence type="ECO:0000256" key="3">
    <source>
        <dbReference type="ARBA" id="ARBA00010803"/>
    </source>
</evidence>
<keyword evidence="4" id="KW-0158">Chromosome</keyword>
<keyword evidence="8" id="KW-1185">Reference proteome</keyword>
<dbReference type="GO" id="GO:0006974">
    <property type="term" value="P:DNA damage response"/>
    <property type="evidence" value="ECO:0007669"/>
    <property type="project" value="InterPro"/>
</dbReference>
<protein>
    <submittedName>
        <fullName evidence="7">Mannoprotein</fullName>
    </submittedName>
</protein>
<dbReference type="Pfam" id="PF10228">
    <property type="entry name" value="HPF1"/>
    <property type="match status" value="1"/>
</dbReference>
<evidence type="ECO:0000256" key="2">
    <source>
        <dbReference type="ARBA" id="ARBA00004286"/>
    </source>
</evidence>
<dbReference type="InterPro" id="IPR019361">
    <property type="entry name" value="HPF1"/>
</dbReference>
<comment type="similarity">
    <text evidence="3">Belongs to the HPF1 family.</text>
</comment>
<evidence type="ECO:0000256" key="1">
    <source>
        <dbReference type="ARBA" id="ARBA00004123"/>
    </source>
</evidence>
<dbReference type="GO" id="GO:0042393">
    <property type="term" value="F:histone binding"/>
    <property type="evidence" value="ECO:0007669"/>
    <property type="project" value="InterPro"/>
</dbReference>
<dbReference type="EMBL" id="MU827376">
    <property type="protein sequence ID" value="KAJ7350224.1"/>
    <property type="molecule type" value="Genomic_DNA"/>
</dbReference>
<evidence type="ECO:0000256" key="4">
    <source>
        <dbReference type="ARBA" id="ARBA00022454"/>
    </source>
</evidence>